<name>T1KDS5_TETUR</name>
<dbReference type="PANTHER" id="PTHR12072:SF4">
    <property type="entry name" value="CWF19-LIKE PROTEIN 1"/>
    <property type="match status" value="1"/>
</dbReference>
<dbReference type="KEGG" id="tut:107363124"/>
<dbReference type="EMBL" id="CAEY01002026">
    <property type="status" value="NOT_ANNOTATED_CDS"/>
    <property type="molecule type" value="Genomic_DNA"/>
</dbReference>
<dbReference type="eggNOG" id="KOG2476">
    <property type="taxonomic scope" value="Eukaryota"/>
</dbReference>
<proteinExistence type="inferred from homology"/>
<evidence type="ECO:0000259" key="3">
    <source>
        <dbReference type="Pfam" id="PF04676"/>
    </source>
</evidence>
<dbReference type="GO" id="GO:0000398">
    <property type="term" value="P:mRNA splicing, via spliceosome"/>
    <property type="evidence" value="ECO:0007669"/>
    <property type="project" value="TreeGrafter"/>
</dbReference>
<evidence type="ECO:0000313" key="5">
    <source>
        <dbReference type="EnsemblMetazoa" id="tetur09g04030.1"/>
    </source>
</evidence>
<dbReference type="OrthoDB" id="444325at2759"/>
<accession>T1KDS5</accession>
<dbReference type="Pfam" id="PF04676">
    <property type="entry name" value="CwfJ_C_2"/>
    <property type="match status" value="1"/>
</dbReference>
<protein>
    <recommendedName>
        <fullName evidence="7">Cwf19-like C-terminal domain-containing protein</fullName>
    </recommendedName>
</protein>
<dbReference type="Gene3D" id="3.30.428.10">
    <property type="entry name" value="HIT-like"/>
    <property type="match status" value="1"/>
</dbReference>
<dbReference type="Proteomes" id="UP000015104">
    <property type="component" value="Unassembled WGS sequence"/>
</dbReference>
<dbReference type="SUPFAM" id="SSF54197">
    <property type="entry name" value="HIT-like"/>
    <property type="match status" value="1"/>
</dbReference>
<dbReference type="GO" id="GO:0061632">
    <property type="term" value="F:RNA lariat debranching enzyme activator activity"/>
    <property type="evidence" value="ECO:0007669"/>
    <property type="project" value="TreeGrafter"/>
</dbReference>
<dbReference type="AlphaFoldDB" id="T1KDS5"/>
<dbReference type="OMA" id="IVPITHY"/>
<dbReference type="STRING" id="32264.T1KDS5"/>
<dbReference type="Pfam" id="PF04677">
    <property type="entry name" value="CwfJ_C_1"/>
    <property type="match status" value="1"/>
</dbReference>
<dbReference type="CDD" id="cd07380">
    <property type="entry name" value="MPP_CWF19_N"/>
    <property type="match status" value="1"/>
</dbReference>
<gene>
    <name evidence="5" type="primary">107363124</name>
</gene>
<dbReference type="GO" id="GO:0071014">
    <property type="term" value="C:post-mRNA release spliceosomal complex"/>
    <property type="evidence" value="ECO:0007669"/>
    <property type="project" value="TreeGrafter"/>
</dbReference>
<organism evidence="5 6">
    <name type="scientific">Tetranychus urticae</name>
    <name type="common">Two-spotted spider mite</name>
    <dbReference type="NCBI Taxonomy" id="32264"/>
    <lineage>
        <taxon>Eukaryota</taxon>
        <taxon>Metazoa</taxon>
        <taxon>Ecdysozoa</taxon>
        <taxon>Arthropoda</taxon>
        <taxon>Chelicerata</taxon>
        <taxon>Arachnida</taxon>
        <taxon>Acari</taxon>
        <taxon>Acariformes</taxon>
        <taxon>Trombidiformes</taxon>
        <taxon>Prostigmata</taxon>
        <taxon>Eleutherengona</taxon>
        <taxon>Raphignathae</taxon>
        <taxon>Tetranychoidea</taxon>
        <taxon>Tetranychidae</taxon>
        <taxon>Tetranychus</taxon>
    </lineage>
</organism>
<evidence type="ECO:0000313" key="6">
    <source>
        <dbReference type="Proteomes" id="UP000015104"/>
    </source>
</evidence>
<dbReference type="InterPro" id="IPR040194">
    <property type="entry name" value="Cwf19-like"/>
</dbReference>
<reference evidence="5" key="2">
    <citation type="submission" date="2015-06" db="UniProtKB">
        <authorList>
            <consortium name="EnsemblMetazoa"/>
        </authorList>
    </citation>
    <scope>IDENTIFICATION</scope>
</reference>
<dbReference type="EnsemblMetazoa" id="tetur09g04030.1">
    <property type="protein sequence ID" value="tetur09g04030.1"/>
    <property type="gene ID" value="tetur09g04030"/>
</dbReference>
<feature type="domain" description="Cwf19-like C-terminal" evidence="4">
    <location>
        <begin position="337"/>
        <end position="450"/>
    </location>
</feature>
<sequence>MSVLKILTSGSVNGKFATFFDRINKVNQKNGPFDMILVVGSFFSDSPEVNQDWTDPVKRLSLNIPQIPIYILGPQSQSQLVCYKDKGGDKPNFESGFELSEGITFLGKKGILTGSSGLRIAYLSGNESSEATDITYTKEDVRSLVQLAESSTAPIDVLVTPRSPHDFVKYLDFIPPEMKIVSDSGSDLISRLAYHLKPRYHFAAGDYYSERRPYRNHVVLQESQRPVTRFYSLAAIDNPNKSKWLYAFNIIPSEMVDRKELTKQHEGTTERPYSFANEWSEKESLISKDQFFYDANYQETSRQMNPRKGPRRPYDNSNQNQFRDNSDDGDRQNKRHHDDRQKPQIKCWFCLASPDVEKHLIVSIGELCYLALPKGGLIDGHCLILPVSHHRSYLESSENQELVHEVEKFKKAIGDYFFTKDCIPVFFERNFRSYHFQLQAVPVPKDCCDSIEDKLEQLSSSKGLKLKSIPIEMELRDVLSPGIPYFYIEIPDANLKMFTQIKRQERGANDNSGKSQEGQFPIQFGRELLADPLILNIPHRIDWKSCSLSKEEEIEETKKFRESFKPFDFTLE</sequence>
<dbReference type="PANTHER" id="PTHR12072">
    <property type="entry name" value="CWF19, CELL CYCLE CONTROL PROTEIN"/>
    <property type="match status" value="1"/>
</dbReference>
<dbReference type="InterPro" id="IPR006768">
    <property type="entry name" value="Cwf19-like_C_dom-1"/>
</dbReference>
<dbReference type="HOGENOM" id="CLU_019955_2_0_1"/>
<dbReference type="InterPro" id="IPR006767">
    <property type="entry name" value="Cwf19-like_C_dom-2"/>
</dbReference>
<feature type="region of interest" description="Disordered" evidence="2">
    <location>
        <begin position="298"/>
        <end position="339"/>
    </location>
</feature>
<dbReference type="InterPro" id="IPR036265">
    <property type="entry name" value="HIT-like_sf"/>
</dbReference>
<evidence type="ECO:0000259" key="4">
    <source>
        <dbReference type="Pfam" id="PF04677"/>
    </source>
</evidence>
<evidence type="ECO:0000256" key="2">
    <source>
        <dbReference type="SAM" id="MobiDB-lite"/>
    </source>
</evidence>
<keyword evidence="6" id="KW-1185">Reference proteome</keyword>
<comment type="similarity">
    <text evidence="1">Belongs to the CWF19 family.</text>
</comment>
<reference evidence="6" key="1">
    <citation type="submission" date="2011-08" db="EMBL/GenBank/DDBJ databases">
        <authorList>
            <person name="Rombauts S."/>
        </authorList>
    </citation>
    <scope>NUCLEOTIDE SEQUENCE</scope>
    <source>
        <strain evidence="6">London</strain>
    </source>
</reference>
<evidence type="ECO:0008006" key="7">
    <source>
        <dbReference type="Google" id="ProtNLM"/>
    </source>
</evidence>
<evidence type="ECO:0000256" key="1">
    <source>
        <dbReference type="ARBA" id="ARBA00006795"/>
    </source>
</evidence>
<feature type="domain" description="Cwf19-like protein C-terminal" evidence="3">
    <location>
        <begin position="466"/>
        <end position="570"/>
    </location>
</feature>
<feature type="compositionally biased region" description="Basic and acidic residues" evidence="2">
    <location>
        <begin position="324"/>
        <end position="339"/>
    </location>
</feature>